<reference evidence="1" key="1">
    <citation type="submission" date="2014-09" db="EMBL/GenBank/DDBJ databases">
        <authorList>
            <person name="Magalhaes I.L.F."/>
            <person name="Oliveira U."/>
            <person name="Santos F.R."/>
            <person name="Vidigal T.H.D.A."/>
            <person name="Brescovit A.D."/>
            <person name="Santos A.J."/>
        </authorList>
    </citation>
    <scope>NUCLEOTIDE SEQUENCE</scope>
    <source>
        <tissue evidence="1">Shoot tissue taken approximately 20 cm above the soil surface</tissue>
    </source>
</reference>
<dbReference type="AlphaFoldDB" id="A0A0A9D524"/>
<proteinExistence type="predicted"/>
<organism evidence="1">
    <name type="scientific">Arundo donax</name>
    <name type="common">Giant reed</name>
    <name type="synonym">Donax arundinaceus</name>
    <dbReference type="NCBI Taxonomy" id="35708"/>
    <lineage>
        <taxon>Eukaryota</taxon>
        <taxon>Viridiplantae</taxon>
        <taxon>Streptophyta</taxon>
        <taxon>Embryophyta</taxon>
        <taxon>Tracheophyta</taxon>
        <taxon>Spermatophyta</taxon>
        <taxon>Magnoliopsida</taxon>
        <taxon>Liliopsida</taxon>
        <taxon>Poales</taxon>
        <taxon>Poaceae</taxon>
        <taxon>PACMAD clade</taxon>
        <taxon>Arundinoideae</taxon>
        <taxon>Arundineae</taxon>
        <taxon>Arundo</taxon>
    </lineage>
</organism>
<evidence type="ECO:0000313" key="1">
    <source>
        <dbReference type="EMBL" id="JAD82921.1"/>
    </source>
</evidence>
<accession>A0A0A9D524</accession>
<sequence>MQPTNNFITVESFCMHITVVSQKKLVVQLHTSIFSIHTTKPVDVARYS</sequence>
<reference evidence="1" key="2">
    <citation type="journal article" date="2015" name="Data Brief">
        <title>Shoot transcriptome of the giant reed, Arundo donax.</title>
        <authorList>
            <person name="Barrero R.A."/>
            <person name="Guerrero F.D."/>
            <person name="Moolhuijzen P."/>
            <person name="Goolsby J.A."/>
            <person name="Tidwell J."/>
            <person name="Bellgard S.E."/>
            <person name="Bellgard M.I."/>
        </authorList>
    </citation>
    <scope>NUCLEOTIDE SEQUENCE</scope>
    <source>
        <tissue evidence="1">Shoot tissue taken approximately 20 cm above the soil surface</tissue>
    </source>
</reference>
<name>A0A0A9D524_ARUDO</name>
<protein>
    <submittedName>
        <fullName evidence="1">Uncharacterized protein</fullName>
    </submittedName>
</protein>
<dbReference type="EMBL" id="GBRH01214974">
    <property type="protein sequence ID" value="JAD82921.1"/>
    <property type="molecule type" value="Transcribed_RNA"/>
</dbReference>